<accession>A0A835KWR5</accession>
<dbReference type="EMBL" id="JACEFO010000341">
    <property type="protein sequence ID" value="KAF8774923.1"/>
    <property type="molecule type" value="Genomic_DNA"/>
</dbReference>
<proteinExistence type="predicted"/>
<protein>
    <submittedName>
        <fullName evidence="1">Uncharacterized protein</fullName>
    </submittedName>
</protein>
<gene>
    <name evidence="1" type="ORF">HU200_005159</name>
</gene>
<reference evidence="1" key="1">
    <citation type="submission" date="2020-07" db="EMBL/GenBank/DDBJ databases">
        <title>Genome sequence and genetic diversity analysis of an under-domesticated orphan crop, white fonio (Digitaria exilis).</title>
        <authorList>
            <person name="Bennetzen J.L."/>
            <person name="Chen S."/>
            <person name="Ma X."/>
            <person name="Wang X."/>
            <person name="Yssel A.E.J."/>
            <person name="Chaluvadi S.R."/>
            <person name="Johnson M."/>
            <person name="Gangashetty P."/>
            <person name="Hamidou F."/>
            <person name="Sanogo M.D."/>
            <person name="Zwaenepoel A."/>
            <person name="Wallace J."/>
            <person name="Van De Peer Y."/>
            <person name="Van Deynze A."/>
        </authorList>
    </citation>
    <scope>NUCLEOTIDE SEQUENCE</scope>
    <source>
        <tissue evidence="1">Leaves</tissue>
    </source>
</reference>
<dbReference type="Proteomes" id="UP000636709">
    <property type="component" value="Unassembled WGS sequence"/>
</dbReference>
<organism evidence="1 2">
    <name type="scientific">Digitaria exilis</name>
    <dbReference type="NCBI Taxonomy" id="1010633"/>
    <lineage>
        <taxon>Eukaryota</taxon>
        <taxon>Viridiplantae</taxon>
        <taxon>Streptophyta</taxon>
        <taxon>Embryophyta</taxon>
        <taxon>Tracheophyta</taxon>
        <taxon>Spermatophyta</taxon>
        <taxon>Magnoliopsida</taxon>
        <taxon>Liliopsida</taxon>
        <taxon>Poales</taxon>
        <taxon>Poaceae</taxon>
        <taxon>PACMAD clade</taxon>
        <taxon>Panicoideae</taxon>
        <taxon>Panicodae</taxon>
        <taxon>Paniceae</taxon>
        <taxon>Anthephorinae</taxon>
        <taxon>Digitaria</taxon>
    </lineage>
</organism>
<evidence type="ECO:0000313" key="1">
    <source>
        <dbReference type="EMBL" id="KAF8774923.1"/>
    </source>
</evidence>
<evidence type="ECO:0000313" key="2">
    <source>
        <dbReference type="Proteomes" id="UP000636709"/>
    </source>
</evidence>
<sequence length="133" mass="14300">MELQVVITAGHRSDNYHVVDVKARPTGGGQDHHHVVDVDQLLVVNVVAGGDAGTSTSTRGHHAVNVAKPKDNDGGDGAGKNRCVTCKEPMSLFECKRGEGFVVTSDSVRAEHIAPFIVRFLLLVCAQVRKRSF</sequence>
<keyword evidence="2" id="KW-1185">Reference proteome</keyword>
<dbReference type="AlphaFoldDB" id="A0A835KWR5"/>
<name>A0A835KWR5_9POAL</name>
<comment type="caution">
    <text evidence="1">The sequence shown here is derived from an EMBL/GenBank/DDBJ whole genome shotgun (WGS) entry which is preliminary data.</text>
</comment>